<evidence type="ECO:0000256" key="2">
    <source>
        <dbReference type="ARBA" id="ARBA00022475"/>
    </source>
</evidence>
<keyword evidence="2" id="KW-1003">Cell membrane</keyword>
<evidence type="ECO:0000256" key="5">
    <source>
        <dbReference type="ARBA" id="ARBA00023136"/>
    </source>
</evidence>
<evidence type="ECO:0000313" key="7">
    <source>
        <dbReference type="EMBL" id="SUZ98255.1"/>
    </source>
</evidence>
<dbReference type="InterPro" id="IPR022791">
    <property type="entry name" value="L-PG_synthase/AglD"/>
</dbReference>
<name>A0A381S2B9_9ZZZZ</name>
<feature type="transmembrane region" description="Helical" evidence="6">
    <location>
        <begin position="82"/>
        <end position="104"/>
    </location>
</feature>
<evidence type="ECO:0000256" key="6">
    <source>
        <dbReference type="SAM" id="Phobius"/>
    </source>
</evidence>
<keyword evidence="5 6" id="KW-0472">Membrane</keyword>
<reference evidence="7" key="1">
    <citation type="submission" date="2018-05" db="EMBL/GenBank/DDBJ databases">
        <authorList>
            <person name="Lanie J.A."/>
            <person name="Ng W.-L."/>
            <person name="Kazmierczak K.M."/>
            <person name="Andrzejewski T.M."/>
            <person name="Davidsen T.M."/>
            <person name="Wayne K.J."/>
            <person name="Tettelin H."/>
            <person name="Glass J.I."/>
            <person name="Rusch D."/>
            <person name="Podicherti R."/>
            <person name="Tsui H.-C.T."/>
            <person name="Winkler M.E."/>
        </authorList>
    </citation>
    <scope>NUCLEOTIDE SEQUENCE</scope>
</reference>
<comment type="subcellular location">
    <subcellularLocation>
        <location evidence="1">Cell membrane</location>
        <topology evidence="1">Multi-pass membrane protein</topology>
    </subcellularLocation>
</comment>
<keyword evidence="3 6" id="KW-0812">Transmembrane</keyword>
<dbReference type="PROSITE" id="PS51257">
    <property type="entry name" value="PROKAR_LIPOPROTEIN"/>
    <property type="match status" value="1"/>
</dbReference>
<feature type="transmembrane region" description="Helical" evidence="6">
    <location>
        <begin position="116"/>
        <end position="135"/>
    </location>
</feature>
<dbReference type="AlphaFoldDB" id="A0A381S2B9"/>
<dbReference type="PANTHER" id="PTHR39087:SF2">
    <property type="entry name" value="UPF0104 MEMBRANE PROTEIN MJ1595"/>
    <property type="match status" value="1"/>
</dbReference>
<dbReference type="Pfam" id="PF03706">
    <property type="entry name" value="LPG_synthase_TM"/>
    <property type="match status" value="1"/>
</dbReference>
<dbReference type="NCBIfam" id="TIGR00374">
    <property type="entry name" value="flippase-like domain"/>
    <property type="match status" value="1"/>
</dbReference>
<feature type="transmembrane region" description="Helical" evidence="6">
    <location>
        <begin position="179"/>
        <end position="199"/>
    </location>
</feature>
<protein>
    <submittedName>
        <fullName evidence="7">Uncharacterized protein</fullName>
    </submittedName>
</protein>
<feature type="transmembrane region" description="Helical" evidence="6">
    <location>
        <begin position="40"/>
        <end position="61"/>
    </location>
</feature>
<keyword evidence="4 6" id="KW-1133">Transmembrane helix</keyword>
<evidence type="ECO:0000256" key="4">
    <source>
        <dbReference type="ARBA" id="ARBA00022989"/>
    </source>
</evidence>
<gene>
    <name evidence="7" type="ORF">METZ01_LOCUS51109</name>
</gene>
<dbReference type="GO" id="GO:0005886">
    <property type="term" value="C:plasma membrane"/>
    <property type="evidence" value="ECO:0007669"/>
    <property type="project" value="UniProtKB-SubCell"/>
</dbReference>
<dbReference type="EMBL" id="UINC01002586">
    <property type="protein sequence ID" value="SUZ98255.1"/>
    <property type="molecule type" value="Genomic_DNA"/>
</dbReference>
<evidence type="ECO:0000256" key="1">
    <source>
        <dbReference type="ARBA" id="ARBA00004651"/>
    </source>
</evidence>
<feature type="transmembrane region" description="Helical" evidence="6">
    <location>
        <begin position="205"/>
        <end position="225"/>
    </location>
</feature>
<dbReference type="PANTHER" id="PTHR39087">
    <property type="entry name" value="UPF0104 MEMBRANE PROTEIN MJ1595"/>
    <property type="match status" value="1"/>
</dbReference>
<proteinExistence type="predicted"/>
<feature type="transmembrane region" description="Helical" evidence="6">
    <location>
        <begin position="266"/>
        <end position="284"/>
    </location>
</feature>
<feature type="transmembrane region" description="Helical" evidence="6">
    <location>
        <begin position="232"/>
        <end position="250"/>
    </location>
</feature>
<accession>A0A381S2B9</accession>
<evidence type="ECO:0000256" key="3">
    <source>
        <dbReference type="ARBA" id="ARBA00022692"/>
    </source>
</evidence>
<sequence>MLKIDLIKFFAAIFILMVACIVRAKRLQYILYPLDKNISLHHLFSSTMIGYFGNGILFFRFGEILKAYSISQGNKITTSESFGIIMLERVIDALTVLILLLMFLPWMPIQNITINYWVSAFAVVTVLFTLIILILRKINWKNFITSLSFINESFRSLLVSMMEKIFDGIDAIKNTKHTWGILISTFLIWICYYLMTVWLLESCQIYLTLSGAFIMLLMGSIIIAVPALPGGLGTYEAGITFTLMLLFYVTKDEALTYAIVSHASNYFPYIIVGSIYFIISGLKISDIKNKANS</sequence>
<organism evidence="7">
    <name type="scientific">marine metagenome</name>
    <dbReference type="NCBI Taxonomy" id="408172"/>
    <lineage>
        <taxon>unclassified sequences</taxon>
        <taxon>metagenomes</taxon>
        <taxon>ecological metagenomes</taxon>
    </lineage>
</organism>